<feature type="transmembrane region" description="Helical" evidence="2">
    <location>
        <begin position="168"/>
        <end position="188"/>
    </location>
</feature>
<feature type="transmembrane region" description="Helical" evidence="2">
    <location>
        <begin position="225"/>
        <end position="243"/>
    </location>
</feature>
<evidence type="ECO:0000313" key="5">
    <source>
        <dbReference type="Proteomes" id="UP000316560"/>
    </source>
</evidence>
<dbReference type="OrthoDB" id="9801223at2"/>
<accession>A0A8H2K7U7</accession>
<dbReference type="AlphaFoldDB" id="A0A8H2K7U7"/>
<comment type="cofactor">
    <cofactor evidence="1">
        <name>FAD</name>
        <dbReference type="ChEBI" id="CHEBI:57692"/>
    </cofactor>
</comment>
<organism evidence="4 5">
    <name type="scientific">Rhodoglobus vestalii</name>
    <dbReference type="NCBI Taxonomy" id="193384"/>
    <lineage>
        <taxon>Bacteria</taxon>
        <taxon>Bacillati</taxon>
        <taxon>Actinomycetota</taxon>
        <taxon>Actinomycetes</taxon>
        <taxon>Micrococcales</taxon>
        <taxon>Microbacteriaceae</taxon>
        <taxon>Rhodoglobus</taxon>
    </lineage>
</organism>
<dbReference type="PANTHER" id="PTHR47354:SF5">
    <property type="entry name" value="PROTEIN RFBI"/>
    <property type="match status" value="1"/>
</dbReference>
<dbReference type="SUPFAM" id="SSF52343">
    <property type="entry name" value="Ferredoxin reductase-like, C-terminal NADP-linked domain"/>
    <property type="match status" value="1"/>
</dbReference>
<reference evidence="4 5" key="1">
    <citation type="submission" date="2019-06" db="EMBL/GenBank/DDBJ databases">
        <title>Sequencing the genomes of 1000 actinobacteria strains.</title>
        <authorList>
            <person name="Klenk H.-P."/>
        </authorList>
    </citation>
    <scope>NUCLEOTIDE SEQUENCE [LARGE SCALE GENOMIC DNA]</scope>
    <source>
        <strain evidence="4 5">DSM 21947</strain>
    </source>
</reference>
<feature type="transmembrane region" description="Helical" evidence="2">
    <location>
        <begin position="194"/>
        <end position="213"/>
    </location>
</feature>
<keyword evidence="2" id="KW-0812">Transmembrane</keyword>
<feature type="transmembrane region" description="Helical" evidence="2">
    <location>
        <begin position="12"/>
        <end position="37"/>
    </location>
</feature>
<dbReference type="PANTHER" id="PTHR47354">
    <property type="entry name" value="NADH OXIDOREDUCTASE HCR"/>
    <property type="match status" value="1"/>
</dbReference>
<evidence type="ECO:0000256" key="2">
    <source>
        <dbReference type="SAM" id="Phobius"/>
    </source>
</evidence>
<name>A0A8H2K7U7_9MICO</name>
<dbReference type="GO" id="GO:0016491">
    <property type="term" value="F:oxidoreductase activity"/>
    <property type="evidence" value="ECO:0007669"/>
    <property type="project" value="InterPro"/>
</dbReference>
<evidence type="ECO:0000313" key="4">
    <source>
        <dbReference type="EMBL" id="TQO20504.1"/>
    </source>
</evidence>
<dbReference type="Gene3D" id="3.40.50.80">
    <property type="entry name" value="Nucleotide-binding domain of ferredoxin-NADP reductase (FNR) module"/>
    <property type="match status" value="1"/>
</dbReference>
<dbReference type="RefSeq" id="WP_141990815.1">
    <property type="nucleotide sequence ID" value="NZ_VFRA01000001.1"/>
</dbReference>
<feature type="transmembrane region" description="Helical" evidence="2">
    <location>
        <begin position="120"/>
        <end position="138"/>
    </location>
</feature>
<keyword evidence="2" id="KW-0472">Membrane</keyword>
<proteinExistence type="predicted"/>
<gene>
    <name evidence="4" type="ORF">FB472_2137</name>
</gene>
<dbReference type="InterPro" id="IPR001433">
    <property type="entry name" value="OxRdtase_FAD/NAD-bd"/>
</dbReference>
<evidence type="ECO:0000259" key="3">
    <source>
        <dbReference type="PROSITE" id="PS51384"/>
    </source>
</evidence>
<feature type="transmembrane region" description="Helical" evidence="2">
    <location>
        <begin position="71"/>
        <end position="88"/>
    </location>
</feature>
<dbReference type="EMBL" id="VFRA01000001">
    <property type="protein sequence ID" value="TQO20504.1"/>
    <property type="molecule type" value="Genomic_DNA"/>
</dbReference>
<keyword evidence="2" id="KW-1133">Transmembrane helix</keyword>
<dbReference type="InterPro" id="IPR017927">
    <property type="entry name" value="FAD-bd_FR_type"/>
</dbReference>
<feature type="transmembrane region" description="Helical" evidence="2">
    <location>
        <begin position="144"/>
        <end position="161"/>
    </location>
</feature>
<dbReference type="PRINTS" id="PR00410">
    <property type="entry name" value="PHEHYDRXLASE"/>
</dbReference>
<dbReference type="Proteomes" id="UP000316560">
    <property type="component" value="Unassembled WGS sequence"/>
</dbReference>
<protein>
    <submittedName>
        <fullName evidence="4">Ferredoxin-NADP reductase</fullName>
    </submittedName>
</protein>
<feature type="domain" description="FAD-binding FR-type" evidence="3">
    <location>
        <begin position="266"/>
        <end position="370"/>
    </location>
</feature>
<feature type="transmembrane region" description="Helical" evidence="2">
    <location>
        <begin position="94"/>
        <end position="113"/>
    </location>
</feature>
<dbReference type="Pfam" id="PF00175">
    <property type="entry name" value="NAD_binding_1"/>
    <property type="match status" value="1"/>
</dbReference>
<feature type="transmembrane region" description="Helical" evidence="2">
    <location>
        <begin position="43"/>
        <end position="64"/>
    </location>
</feature>
<dbReference type="InterPro" id="IPR017938">
    <property type="entry name" value="Riboflavin_synthase-like_b-brl"/>
</dbReference>
<sequence length="502" mass="54152">MKRWLDRTLGSLAMYKLVLASLVLLTVLAIVLAFFGLISPDPLALLASLPVAVVFSFVSSWLGARIVRQRAHLESSLVTGLIVFFIMAPSLELTGLLGIALASTIAGASKFLIAFRGRHIFNPAAIGAYVFIFAPLGFPTWWIGTPWLQPLIVLSAFLILYRTQRLDLGVVFVVVAASTRIALTIAGGGSLTEALSFTFASSPLLFFVGFMLSEPLTQPPRRWQRLSIAVIVALLFSIPFSIGPLYSDPLLALLIGNLIAFFFTQRRTIRMTRVETTEVAPGIWEITFAPHRPITFRAGQYIELSLPHTAADFRGVRRHFTISSAPDAGATLSVTVSVSEKSSSFKTALLALPRGAQVNATGIWGDFVLPRKISEPVLLVAGGIGVTPFASQVAHAQRHSEGRDIVVVYASSSSEPLPFTDVLSEAGVRVIVFGPQPAESLPAGWELGGEGRMNGDALSALVPDLASRRVYLSGPPALVNDLKLALRTNGARRIHTDYFSGY</sequence>
<comment type="caution">
    <text evidence="4">The sequence shown here is derived from an EMBL/GenBank/DDBJ whole genome shotgun (WGS) entry which is preliminary data.</text>
</comment>
<evidence type="ECO:0000256" key="1">
    <source>
        <dbReference type="ARBA" id="ARBA00001974"/>
    </source>
</evidence>
<keyword evidence="5" id="KW-1185">Reference proteome</keyword>
<feature type="transmembrane region" description="Helical" evidence="2">
    <location>
        <begin position="249"/>
        <end position="264"/>
    </location>
</feature>
<dbReference type="InterPro" id="IPR039261">
    <property type="entry name" value="FNR_nucleotide-bd"/>
</dbReference>
<dbReference type="CDD" id="cd00322">
    <property type="entry name" value="FNR_like"/>
    <property type="match status" value="1"/>
</dbReference>
<dbReference type="InterPro" id="IPR050415">
    <property type="entry name" value="MRET"/>
</dbReference>
<dbReference type="PROSITE" id="PS51384">
    <property type="entry name" value="FAD_FR"/>
    <property type="match status" value="1"/>
</dbReference>
<dbReference type="SUPFAM" id="SSF63380">
    <property type="entry name" value="Riboflavin synthase domain-like"/>
    <property type="match status" value="1"/>
</dbReference>
<dbReference type="Gene3D" id="2.40.30.10">
    <property type="entry name" value="Translation factors"/>
    <property type="match status" value="1"/>
</dbReference>